<accession>A0A9J6DUA2</accession>
<gene>
    <name evidence="1" type="ORF">HPB51_012119</name>
</gene>
<protein>
    <submittedName>
        <fullName evidence="1">Uncharacterized protein</fullName>
    </submittedName>
</protein>
<sequence>MKMATIRWHASHLAEGLRKTSSLRRLALFKEFSDAEFRCIAEAAYQSESLEQLHLFHIYGEDVGPIFAIKKRWLRSGRSRLDGFFVKNTDWALLTNWLTDNRRVHSFEVPPPAIGHEALVNPLVECLQDNYCIITVKIDDVFLGQTLWTKVKQMAQRNYGLLQCAAAFALGSSHKRAAVAYERVSWHPQLCKTIKSMGNLSTGEAMERIQQSNRRLRDQAHFWQLCGIVPGRIVCHEAPAAADGASVRQLDNVGEDVLQLIRSYLKVGDILDDEDELPEIVNSLSSNERYCKRKRSDSPQE</sequence>
<keyword evidence="2" id="KW-1185">Reference proteome</keyword>
<dbReference type="EMBL" id="JABSTU010000007">
    <property type="protein sequence ID" value="KAH8025797.1"/>
    <property type="molecule type" value="Genomic_DNA"/>
</dbReference>
<dbReference type="Proteomes" id="UP000821866">
    <property type="component" value="Unassembled WGS sequence"/>
</dbReference>
<reference evidence="1" key="2">
    <citation type="submission" date="2021-09" db="EMBL/GenBank/DDBJ databases">
        <authorList>
            <person name="Jia N."/>
            <person name="Wang J."/>
            <person name="Shi W."/>
            <person name="Du L."/>
            <person name="Sun Y."/>
            <person name="Zhan W."/>
            <person name="Jiang J."/>
            <person name="Wang Q."/>
            <person name="Zhang B."/>
            <person name="Ji P."/>
            <person name="Sakyi L.B."/>
            <person name="Cui X."/>
            <person name="Yuan T."/>
            <person name="Jiang B."/>
            <person name="Yang W."/>
            <person name="Lam T.T.-Y."/>
            <person name="Chang Q."/>
            <person name="Ding S."/>
            <person name="Wang X."/>
            <person name="Zhu J."/>
            <person name="Ruan X."/>
            <person name="Zhao L."/>
            <person name="Wei J."/>
            <person name="Que T."/>
            <person name="Du C."/>
            <person name="Cheng J."/>
            <person name="Dai P."/>
            <person name="Han X."/>
            <person name="Huang E."/>
            <person name="Gao Y."/>
            <person name="Liu J."/>
            <person name="Shao H."/>
            <person name="Ye R."/>
            <person name="Li L."/>
            <person name="Wei W."/>
            <person name="Wang X."/>
            <person name="Wang C."/>
            <person name="Huo Q."/>
            <person name="Li W."/>
            <person name="Guo W."/>
            <person name="Chen H."/>
            <person name="Chen S."/>
            <person name="Zhou L."/>
            <person name="Zhou L."/>
            <person name="Ni X."/>
            <person name="Tian J."/>
            <person name="Zhou Y."/>
            <person name="Sheng Y."/>
            <person name="Liu T."/>
            <person name="Pan Y."/>
            <person name="Xia L."/>
            <person name="Li J."/>
            <person name="Zhao F."/>
            <person name="Cao W."/>
        </authorList>
    </citation>
    <scope>NUCLEOTIDE SEQUENCE</scope>
    <source>
        <strain evidence="1">Rmic-2018</strain>
        <tissue evidence="1">Larvae</tissue>
    </source>
</reference>
<dbReference type="AlphaFoldDB" id="A0A9J6DUA2"/>
<organism evidence="1 2">
    <name type="scientific">Rhipicephalus microplus</name>
    <name type="common">Cattle tick</name>
    <name type="synonym">Boophilus microplus</name>
    <dbReference type="NCBI Taxonomy" id="6941"/>
    <lineage>
        <taxon>Eukaryota</taxon>
        <taxon>Metazoa</taxon>
        <taxon>Ecdysozoa</taxon>
        <taxon>Arthropoda</taxon>
        <taxon>Chelicerata</taxon>
        <taxon>Arachnida</taxon>
        <taxon>Acari</taxon>
        <taxon>Parasitiformes</taxon>
        <taxon>Ixodida</taxon>
        <taxon>Ixodoidea</taxon>
        <taxon>Ixodidae</taxon>
        <taxon>Rhipicephalinae</taxon>
        <taxon>Rhipicephalus</taxon>
        <taxon>Boophilus</taxon>
    </lineage>
</organism>
<name>A0A9J6DUA2_RHIMP</name>
<dbReference type="VEuPathDB" id="VectorBase:LOC119170776"/>
<reference evidence="1" key="1">
    <citation type="journal article" date="2020" name="Cell">
        <title>Large-Scale Comparative Analyses of Tick Genomes Elucidate Their Genetic Diversity and Vector Capacities.</title>
        <authorList>
            <consortium name="Tick Genome and Microbiome Consortium (TIGMIC)"/>
            <person name="Jia N."/>
            <person name="Wang J."/>
            <person name="Shi W."/>
            <person name="Du L."/>
            <person name="Sun Y."/>
            <person name="Zhan W."/>
            <person name="Jiang J.F."/>
            <person name="Wang Q."/>
            <person name="Zhang B."/>
            <person name="Ji P."/>
            <person name="Bell-Sakyi L."/>
            <person name="Cui X.M."/>
            <person name="Yuan T.T."/>
            <person name="Jiang B.G."/>
            <person name="Yang W.F."/>
            <person name="Lam T.T."/>
            <person name="Chang Q.C."/>
            <person name="Ding S.J."/>
            <person name="Wang X.J."/>
            <person name="Zhu J.G."/>
            <person name="Ruan X.D."/>
            <person name="Zhao L."/>
            <person name="Wei J.T."/>
            <person name="Ye R.Z."/>
            <person name="Que T.C."/>
            <person name="Du C.H."/>
            <person name="Zhou Y.H."/>
            <person name="Cheng J.X."/>
            <person name="Dai P.F."/>
            <person name="Guo W.B."/>
            <person name="Han X.H."/>
            <person name="Huang E.J."/>
            <person name="Li L.F."/>
            <person name="Wei W."/>
            <person name="Gao Y.C."/>
            <person name="Liu J.Z."/>
            <person name="Shao H.Z."/>
            <person name="Wang X."/>
            <person name="Wang C.C."/>
            <person name="Yang T.C."/>
            <person name="Huo Q.B."/>
            <person name="Li W."/>
            <person name="Chen H.Y."/>
            <person name="Chen S.E."/>
            <person name="Zhou L.G."/>
            <person name="Ni X.B."/>
            <person name="Tian J.H."/>
            <person name="Sheng Y."/>
            <person name="Liu T."/>
            <person name="Pan Y.S."/>
            <person name="Xia L.Y."/>
            <person name="Li J."/>
            <person name="Zhao F."/>
            <person name="Cao W.C."/>
        </authorList>
    </citation>
    <scope>NUCLEOTIDE SEQUENCE</scope>
    <source>
        <strain evidence="1">Rmic-2018</strain>
    </source>
</reference>
<comment type="caution">
    <text evidence="1">The sequence shown here is derived from an EMBL/GenBank/DDBJ whole genome shotgun (WGS) entry which is preliminary data.</text>
</comment>
<proteinExistence type="predicted"/>
<evidence type="ECO:0000313" key="1">
    <source>
        <dbReference type="EMBL" id="KAH8025797.1"/>
    </source>
</evidence>
<evidence type="ECO:0000313" key="2">
    <source>
        <dbReference type="Proteomes" id="UP000821866"/>
    </source>
</evidence>